<dbReference type="InterPro" id="IPR035944">
    <property type="entry name" value="YfbM-like_sf"/>
</dbReference>
<accession>A0A518KCL9</accession>
<dbReference type="RefSeq" id="WP_145114900.1">
    <property type="nucleotide sequence ID" value="NZ_CP036349.1"/>
</dbReference>
<dbReference type="InterPro" id="IPR015068">
    <property type="entry name" value="DUF1877"/>
</dbReference>
<dbReference type="Proteomes" id="UP000316426">
    <property type="component" value="Chromosome"/>
</dbReference>
<protein>
    <recommendedName>
        <fullName evidence="3">DUF1877 family protein</fullName>
    </recommendedName>
</protein>
<dbReference type="Pfam" id="PF08974">
    <property type="entry name" value="DUF1877"/>
    <property type="match status" value="1"/>
</dbReference>
<dbReference type="SUPFAM" id="SSF111069">
    <property type="entry name" value="Hypothetical protein yfbM"/>
    <property type="match status" value="1"/>
</dbReference>
<evidence type="ECO:0008006" key="3">
    <source>
        <dbReference type="Google" id="ProtNLM"/>
    </source>
</evidence>
<evidence type="ECO:0000313" key="1">
    <source>
        <dbReference type="EMBL" id="QDV75528.1"/>
    </source>
</evidence>
<dbReference type="AlphaFoldDB" id="A0A518KCL9"/>
<organism evidence="1 2">
    <name type="scientific">Botrimarina mediterranea</name>
    <dbReference type="NCBI Taxonomy" id="2528022"/>
    <lineage>
        <taxon>Bacteria</taxon>
        <taxon>Pseudomonadati</taxon>
        <taxon>Planctomycetota</taxon>
        <taxon>Planctomycetia</taxon>
        <taxon>Pirellulales</taxon>
        <taxon>Lacipirellulaceae</taxon>
        <taxon>Botrimarina</taxon>
    </lineage>
</organism>
<gene>
    <name evidence="1" type="ORF">Spa11_37460</name>
</gene>
<dbReference type="EMBL" id="CP036349">
    <property type="protein sequence ID" value="QDV75528.1"/>
    <property type="molecule type" value="Genomic_DNA"/>
</dbReference>
<dbReference type="KEGG" id="bmei:Spa11_37460"/>
<reference evidence="1 2" key="1">
    <citation type="submission" date="2019-02" db="EMBL/GenBank/DDBJ databases">
        <title>Deep-cultivation of Planctomycetes and their phenomic and genomic characterization uncovers novel biology.</title>
        <authorList>
            <person name="Wiegand S."/>
            <person name="Jogler M."/>
            <person name="Boedeker C."/>
            <person name="Pinto D."/>
            <person name="Vollmers J."/>
            <person name="Rivas-Marin E."/>
            <person name="Kohn T."/>
            <person name="Peeters S.H."/>
            <person name="Heuer A."/>
            <person name="Rast P."/>
            <person name="Oberbeckmann S."/>
            <person name="Bunk B."/>
            <person name="Jeske O."/>
            <person name="Meyerdierks A."/>
            <person name="Storesund J.E."/>
            <person name="Kallscheuer N."/>
            <person name="Luecker S."/>
            <person name="Lage O.M."/>
            <person name="Pohl T."/>
            <person name="Merkel B.J."/>
            <person name="Hornburger P."/>
            <person name="Mueller R.-W."/>
            <person name="Bruemmer F."/>
            <person name="Labrenz M."/>
            <person name="Spormann A.M."/>
            <person name="Op den Camp H."/>
            <person name="Overmann J."/>
            <person name="Amann R."/>
            <person name="Jetten M.S.M."/>
            <person name="Mascher T."/>
            <person name="Medema M.H."/>
            <person name="Devos D.P."/>
            <person name="Kaster A.-K."/>
            <person name="Ovreas L."/>
            <person name="Rohde M."/>
            <person name="Galperin M.Y."/>
            <person name="Jogler C."/>
        </authorList>
    </citation>
    <scope>NUCLEOTIDE SEQUENCE [LARGE SCALE GENOMIC DNA]</scope>
    <source>
        <strain evidence="1 2">Spa11</strain>
    </source>
</reference>
<proteinExistence type="predicted"/>
<dbReference type="Gene3D" id="3.40.1760.10">
    <property type="entry name" value="YfbM-like super family"/>
    <property type="match status" value="1"/>
</dbReference>
<evidence type="ECO:0000313" key="2">
    <source>
        <dbReference type="Proteomes" id="UP000316426"/>
    </source>
</evidence>
<keyword evidence="2" id="KW-1185">Reference proteome</keyword>
<name>A0A518KCL9_9BACT</name>
<sequence>MSMILSLKQAPAATLDLLVQRPELAVVFWMNPDFKPAKPSGFVVWLTRLLGGYTPPMELPEAPKELARNGERLDLDKAWHALQWLLTQPKSMSEGDEWQVPPPEGFLLGAGEPIVGSDHGYGDERAASPAEVAAFDDLLKRTPWSELESRFDADALASAQVYPDNWGDSGEVDYVQQYYNKLKDFIAATRSEDLGVVIQLS</sequence>